<gene>
    <name evidence="2" type="ORF">F8M41_008373</name>
</gene>
<organism evidence="2 3">
    <name type="scientific">Gigaspora margarita</name>
    <dbReference type="NCBI Taxonomy" id="4874"/>
    <lineage>
        <taxon>Eukaryota</taxon>
        <taxon>Fungi</taxon>
        <taxon>Fungi incertae sedis</taxon>
        <taxon>Mucoromycota</taxon>
        <taxon>Glomeromycotina</taxon>
        <taxon>Glomeromycetes</taxon>
        <taxon>Diversisporales</taxon>
        <taxon>Gigasporaceae</taxon>
        <taxon>Gigaspora</taxon>
    </lineage>
</organism>
<dbReference type="EMBL" id="WTPW01000189">
    <property type="protein sequence ID" value="KAF0537609.1"/>
    <property type="molecule type" value="Genomic_DNA"/>
</dbReference>
<comment type="caution">
    <text evidence="2">The sequence shown here is derived from an EMBL/GenBank/DDBJ whole genome shotgun (WGS) entry which is preliminary data.</text>
</comment>
<evidence type="ECO:0000313" key="2">
    <source>
        <dbReference type="EMBL" id="KAF0537609.1"/>
    </source>
</evidence>
<reference evidence="2 3" key="1">
    <citation type="journal article" date="2019" name="Environ. Microbiol.">
        <title>At the nexus of three kingdoms: the genome of the mycorrhizal fungus Gigaspora margarita provides insights into plant, endobacterial and fungal interactions.</title>
        <authorList>
            <person name="Venice F."/>
            <person name="Ghignone S."/>
            <person name="Salvioli di Fossalunga A."/>
            <person name="Amselem J."/>
            <person name="Novero M."/>
            <person name="Xianan X."/>
            <person name="Sedzielewska Toro K."/>
            <person name="Morin E."/>
            <person name="Lipzen A."/>
            <person name="Grigoriev I.V."/>
            <person name="Henrissat B."/>
            <person name="Martin F.M."/>
            <person name="Bonfante P."/>
        </authorList>
    </citation>
    <scope>NUCLEOTIDE SEQUENCE [LARGE SCALE GENOMIC DNA]</scope>
    <source>
        <strain evidence="2 3">BEG34</strain>
    </source>
</reference>
<feature type="compositionally biased region" description="Basic and acidic residues" evidence="1">
    <location>
        <begin position="15"/>
        <end position="25"/>
    </location>
</feature>
<feature type="compositionally biased region" description="Low complexity" evidence="1">
    <location>
        <begin position="1"/>
        <end position="13"/>
    </location>
</feature>
<sequence length="67" mass="7778">MMLLTATTEATTEVESPRREGKESSSNKVHHLKYSNFKQHDKGDNYYTLAFVVMSIESRRIVWKKAT</sequence>
<name>A0A8H4AVN2_GIGMA</name>
<evidence type="ECO:0000313" key="3">
    <source>
        <dbReference type="Proteomes" id="UP000439903"/>
    </source>
</evidence>
<feature type="region of interest" description="Disordered" evidence="1">
    <location>
        <begin position="1"/>
        <end position="30"/>
    </location>
</feature>
<dbReference type="Proteomes" id="UP000439903">
    <property type="component" value="Unassembled WGS sequence"/>
</dbReference>
<keyword evidence="3" id="KW-1185">Reference proteome</keyword>
<protein>
    <submittedName>
        <fullName evidence="2">Uncharacterized protein</fullName>
    </submittedName>
</protein>
<proteinExistence type="predicted"/>
<dbReference type="AlphaFoldDB" id="A0A8H4AVN2"/>
<evidence type="ECO:0000256" key="1">
    <source>
        <dbReference type="SAM" id="MobiDB-lite"/>
    </source>
</evidence>
<accession>A0A8H4AVN2</accession>